<dbReference type="NCBIfam" id="TIGR02678">
    <property type="entry name" value="TIGR02678 family protein"/>
    <property type="match status" value="1"/>
</dbReference>
<dbReference type="EMBL" id="JADOGI010000053">
    <property type="protein sequence ID" value="MBF8187835.1"/>
    <property type="molecule type" value="Genomic_DNA"/>
</dbReference>
<dbReference type="RefSeq" id="WP_195896792.1">
    <property type="nucleotide sequence ID" value="NZ_JADOGI010000053.1"/>
</dbReference>
<evidence type="ECO:0000313" key="2">
    <source>
        <dbReference type="EMBL" id="MBF8187835.1"/>
    </source>
</evidence>
<dbReference type="Pfam" id="PF09661">
    <property type="entry name" value="DUF2398"/>
    <property type="match status" value="1"/>
</dbReference>
<dbReference type="InterPro" id="IPR013494">
    <property type="entry name" value="CHP02678"/>
</dbReference>
<accession>A0A931EYZ9</accession>
<reference evidence="2" key="1">
    <citation type="submission" date="2020-11" db="EMBL/GenBank/DDBJ databases">
        <title>Whole-genome analyses of Nonomuraea sp. K274.</title>
        <authorList>
            <person name="Veyisoglu A."/>
        </authorList>
    </citation>
    <scope>NUCLEOTIDE SEQUENCE</scope>
    <source>
        <strain evidence="2">K274</strain>
    </source>
</reference>
<name>A0A931EYZ9_9ACTN</name>
<organism evidence="2 3">
    <name type="scientific">Nonomuraea cypriaca</name>
    <dbReference type="NCBI Taxonomy" id="1187855"/>
    <lineage>
        <taxon>Bacteria</taxon>
        <taxon>Bacillati</taxon>
        <taxon>Actinomycetota</taxon>
        <taxon>Actinomycetes</taxon>
        <taxon>Streptosporangiales</taxon>
        <taxon>Streptosporangiaceae</taxon>
        <taxon>Nonomuraea</taxon>
    </lineage>
</organism>
<evidence type="ECO:0000313" key="3">
    <source>
        <dbReference type="Proteomes" id="UP000605361"/>
    </source>
</evidence>
<dbReference type="AlphaFoldDB" id="A0A931EYZ9"/>
<sequence>MTRWSGVTGAERVHVVRALLARPLLHRRGVHTRTVEMARTHQTELQAWFEHHLGWQLRVERDRVRLFKAPGNVRRQGSDAPTARQCALFCLVLAVLEDCGAQTVISELAEKIEVVSRTHPSLRRFDATVSRERRDLVLMVRLLCRLRVLVSTLDTVVTQEDEQDYIRGIGDALYDVDHRTAALMLSTSVSPSLTTGPQELLIATGTDRMISEGRALHHAVMRRLVDDPVVYFDDLPSDQREYFLGHMQELIQALRAGLGARVEVRAEGAAIVDEELTDLEFPKTSAASFAALVLAERLFHEVVDAPDRTGWIGTTRLLELSSEVAADLAKTMTTINQKPVDGEHTWQAAAPILIGLDLICEVPGGILIRPALARFRDPSGRGPRTEKPGLMLFGLDDLQTSPTDDPTLEEPSDDILT</sequence>
<gene>
    <name evidence="2" type="ORF">ITP53_19265</name>
</gene>
<feature type="compositionally biased region" description="Acidic residues" evidence="1">
    <location>
        <begin position="406"/>
        <end position="417"/>
    </location>
</feature>
<comment type="caution">
    <text evidence="2">The sequence shown here is derived from an EMBL/GenBank/DDBJ whole genome shotgun (WGS) entry which is preliminary data.</text>
</comment>
<keyword evidence="3" id="KW-1185">Reference proteome</keyword>
<feature type="compositionally biased region" description="Basic and acidic residues" evidence="1">
    <location>
        <begin position="377"/>
        <end position="387"/>
    </location>
</feature>
<proteinExistence type="predicted"/>
<evidence type="ECO:0000256" key="1">
    <source>
        <dbReference type="SAM" id="MobiDB-lite"/>
    </source>
</evidence>
<protein>
    <submittedName>
        <fullName evidence="2">TIGR02678 family protein</fullName>
    </submittedName>
</protein>
<feature type="region of interest" description="Disordered" evidence="1">
    <location>
        <begin position="377"/>
        <end position="417"/>
    </location>
</feature>
<dbReference type="Proteomes" id="UP000605361">
    <property type="component" value="Unassembled WGS sequence"/>
</dbReference>